<organism evidence="7 8">
    <name type="scientific">Amycolatopsis halotolerans</name>
    <dbReference type="NCBI Taxonomy" id="330083"/>
    <lineage>
        <taxon>Bacteria</taxon>
        <taxon>Bacillati</taxon>
        <taxon>Actinomycetota</taxon>
        <taxon>Actinomycetes</taxon>
        <taxon>Pseudonocardiales</taxon>
        <taxon>Pseudonocardiaceae</taxon>
        <taxon>Amycolatopsis</taxon>
    </lineage>
</organism>
<proteinExistence type="predicted"/>
<evidence type="ECO:0000259" key="6">
    <source>
        <dbReference type="PROSITE" id="PS50949"/>
    </source>
</evidence>
<dbReference type="CDD" id="cd07377">
    <property type="entry name" value="WHTH_GntR"/>
    <property type="match status" value="1"/>
</dbReference>
<feature type="region of interest" description="Disordered" evidence="5">
    <location>
        <begin position="42"/>
        <end position="61"/>
    </location>
</feature>
<evidence type="ECO:0000256" key="3">
    <source>
        <dbReference type="ARBA" id="ARBA00023125"/>
    </source>
</evidence>
<keyword evidence="8" id="KW-1185">Reference proteome</keyword>
<keyword evidence="3" id="KW-0238">DNA-binding</keyword>
<dbReference type="Gene3D" id="1.10.10.10">
    <property type="entry name" value="Winged helix-like DNA-binding domain superfamily/Winged helix DNA-binding domain"/>
    <property type="match status" value="1"/>
</dbReference>
<dbReference type="PANTHER" id="PTHR46577:SF1">
    <property type="entry name" value="HTH-TYPE TRANSCRIPTIONAL REGULATORY PROTEIN GABR"/>
    <property type="match status" value="1"/>
</dbReference>
<dbReference type="Proteomes" id="UP001595764">
    <property type="component" value="Unassembled WGS sequence"/>
</dbReference>
<dbReference type="Pfam" id="PF13671">
    <property type="entry name" value="AAA_33"/>
    <property type="match status" value="1"/>
</dbReference>
<dbReference type="PROSITE" id="PS50949">
    <property type="entry name" value="HTH_GNTR"/>
    <property type="match status" value="1"/>
</dbReference>
<comment type="caution">
    <text evidence="7">The sequence shown here is derived from an EMBL/GenBank/DDBJ whole genome shotgun (WGS) entry which is preliminary data.</text>
</comment>
<dbReference type="InterPro" id="IPR051446">
    <property type="entry name" value="HTH_trans_reg/aminotransferase"/>
</dbReference>
<evidence type="ECO:0000256" key="5">
    <source>
        <dbReference type="SAM" id="MobiDB-lite"/>
    </source>
</evidence>
<keyword evidence="1" id="KW-0663">Pyridoxal phosphate</keyword>
<dbReference type="Gene3D" id="3.40.50.300">
    <property type="entry name" value="P-loop containing nucleotide triphosphate hydrolases"/>
    <property type="match status" value="1"/>
</dbReference>
<feature type="domain" description="HTH gntR-type" evidence="6">
    <location>
        <begin position="59"/>
        <end position="127"/>
    </location>
</feature>
<evidence type="ECO:0000256" key="1">
    <source>
        <dbReference type="ARBA" id="ARBA00022898"/>
    </source>
</evidence>
<evidence type="ECO:0000256" key="2">
    <source>
        <dbReference type="ARBA" id="ARBA00023015"/>
    </source>
</evidence>
<keyword evidence="4" id="KW-0804">Transcription</keyword>
<dbReference type="InterPro" id="IPR036390">
    <property type="entry name" value="WH_DNA-bd_sf"/>
</dbReference>
<dbReference type="SUPFAM" id="SSF52540">
    <property type="entry name" value="P-loop containing nucleoside triphosphate hydrolases"/>
    <property type="match status" value="1"/>
</dbReference>
<evidence type="ECO:0000313" key="8">
    <source>
        <dbReference type="Proteomes" id="UP001595764"/>
    </source>
</evidence>
<reference evidence="8" key="1">
    <citation type="journal article" date="2019" name="Int. J. Syst. Evol. Microbiol.">
        <title>The Global Catalogue of Microorganisms (GCM) 10K type strain sequencing project: providing services to taxonomists for standard genome sequencing and annotation.</title>
        <authorList>
            <consortium name="The Broad Institute Genomics Platform"/>
            <consortium name="The Broad Institute Genome Sequencing Center for Infectious Disease"/>
            <person name="Wu L."/>
            <person name="Ma J."/>
        </authorList>
    </citation>
    <scope>NUCLEOTIDE SEQUENCE [LARGE SCALE GENOMIC DNA]</scope>
    <source>
        <strain evidence="8">CGMCC 4.7682</strain>
    </source>
</reference>
<dbReference type="SUPFAM" id="SSF46785">
    <property type="entry name" value="Winged helix' DNA-binding domain"/>
    <property type="match status" value="1"/>
</dbReference>
<dbReference type="SMART" id="SM00345">
    <property type="entry name" value="HTH_GNTR"/>
    <property type="match status" value="1"/>
</dbReference>
<evidence type="ECO:0000256" key="4">
    <source>
        <dbReference type="ARBA" id="ARBA00023163"/>
    </source>
</evidence>
<accession>A0ABV7QSR6</accession>
<dbReference type="Pfam" id="PF00392">
    <property type="entry name" value="GntR"/>
    <property type="match status" value="1"/>
</dbReference>
<keyword evidence="2" id="KW-0805">Transcription regulation</keyword>
<sequence length="333" mass="36607">MSQPTGFTRMEQQCELDQGQCNQTDGMVCRVGKSDDLPFTAIREPPDMSRPRSGVQRSEPLHQQVARNIRNDIEAGRLRDGQQLPSTRELAAEWNVSPFTINEAMDALIKEGLVVSKPRAGRVVHAPHVTSAALPKPTSPRVLFVGGYAGSGKTELGRVIARGTGWPMLDKDTLTRPVVEAALELLGQSPNDRESTVYVDKIRPREYEALSSAMTENVQCGNSAIVTAPFIREFSDAAWVSRMQATCQSMGATPTFVWVFCDAETMHTYVRHRGAARDAHKLANWDEYIAGINLDLRPPVPHVVIDNSASSSPLQEQAANLISQVLSESQDSR</sequence>
<dbReference type="PANTHER" id="PTHR46577">
    <property type="entry name" value="HTH-TYPE TRANSCRIPTIONAL REGULATORY PROTEIN GABR"/>
    <property type="match status" value="1"/>
</dbReference>
<dbReference type="InterPro" id="IPR000524">
    <property type="entry name" value="Tscrpt_reg_HTH_GntR"/>
</dbReference>
<name>A0ABV7QSR6_9PSEU</name>
<dbReference type="InterPro" id="IPR036388">
    <property type="entry name" value="WH-like_DNA-bd_sf"/>
</dbReference>
<gene>
    <name evidence="7" type="ORF">ACFORO_34845</name>
</gene>
<dbReference type="InterPro" id="IPR027417">
    <property type="entry name" value="P-loop_NTPase"/>
</dbReference>
<dbReference type="RefSeq" id="WP_377874247.1">
    <property type="nucleotide sequence ID" value="NZ_JBHMAY010000070.1"/>
</dbReference>
<dbReference type="PRINTS" id="PR00035">
    <property type="entry name" value="HTHGNTR"/>
</dbReference>
<evidence type="ECO:0000313" key="7">
    <source>
        <dbReference type="EMBL" id="MFC3515389.1"/>
    </source>
</evidence>
<protein>
    <submittedName>
        <fullName evidence="7">GntR family transcriptional regulator</fullName>
    </submittedName>
</protein>
<dbReference type="EMBL" id="JBHRWI010000050">
    <property type="protein sequence ID" value="MFC3515389.1"/>
    <property type="molecule type" value="Genomic_DNA"/>
</dbReference>